<reference evidence="2" key="2">
    <citation type="submission" date="2023-06" db="EMBL/GenBank/DDBJ databases">
        <authorList>
            <consortium name="Lawrence Berkeley National Laboratory"/>
            <person name="Haridas S."/>
            <person name="Hensen N."/>
            <person name="Bonometti L."/>
            <person name="Westerberg I."/>
            <person name="Brannstrom I.O."/>
            <person name="Guillou S."/>
            <person name="Cros-Aarteil S."/>
            <person name="Calhoun S."/>
            <person name="Kuo A."/>
            <person name="Mondo S."/>
            <person name="Pangilinan J."/>
            <person name="Riley R."/>
            <person name="LaButti K."/>
            <person name="Andreopoulos B."/>
            <person name="Lipzen A."/>
            <person name="Chen C."/>
            <person name="Yanf M."/>
            <person name="Daum C."/>
            <person name="Ng V."/>
            <person name="Clum A."/>
            <person name="Steindorff A."/>
            <person name="Ohm R."/>
            <person name="Martin F."/>
            <person name="Silar P."/>
            <person name="Natvig D."/>
            <person name="Lalanne C."/>
            <person name="Gautier V."/>
            <person name="Ament-velasquez S.L."/>
            <person name="Kruys A."/>
            <person name="Hutchinson M.I."/>
            <person name="Powell A.J."/>
            <person name="Barry K."/>
            <person name="Miller A.N."/>
            <person name="Grigoriev I.V."/>
            <person name="Debuchy R."/>
            <person name="Gladieux P."/>
            <person name="Thoren M.H."/>
            <person name="Johannesson H."/>
        </authorList>
    </citation>
    <scope>NUCLEOTIDE SEQUENCE</scope>
    <source>
        <strain evidence="2">CBS 232.78</strain>
    </source>
</reference>
<keyword evidence="3" id="KW-1185">Reference proteome</keyword>
<dbReference type="EMBL" id="JAULSW010000009">
    <property type="protein sequence ID" value="KAK3370214.1"/>
    <property type="molecule type" value="Genomic_DNA"/>
</dbReference>
<proteinExistence type="predicted"/>
<organism evidence="2 3">
    <name type="scientific">Podospora didyma</name>
    <dbReference type="NCBI Taxonomy" id="330526"/>
    <lineage>
        <taxon>Eukaryota</taxon>
        <taxon>Fungi</taxon>
        <taxon>Dikarya</taxon>
        <taxon>Ascomycota</taxon>
        <taxon>Pezizomycotina</taxon>
        <taxon>Sordariomycetes</taxon>
        <taxon>Sordariomycetidae</taxon>
        <taxon>Sordariales</taxon>
        <taxon>Podosporaceae</taxon>
        <taxon>Podospora</taxon>
    </lineage>
</organism>
<evidence type="ECO:0000256" key="1">
    <source>
        <dbReference type="SAM" id="SignalP"/>
    </source>
</evidence>
<comment type="caution">
    <text evidence="2">The sequence shown here is derived from an EMBL/GenBank/DDBJ whole genome shotgun (WGS) entry which is preliminary data.</text>
</comment>
<gene>
    <name evidence="2" type="ORF">B0H63DRAFT_486473</name>
</gene>
<name>A0AAE0N5I6_9PEZI</name>
<dbReference type="Proteomes" id="UP001285441">
    <property type="component" value="Unassembled WGS sequence"/>
</dbReference>
<feature type="signal peptide" evidence="1">
    <location>
        <begin position="1"/>
        <end position="18"/>
    </location>
</feature>
<keyword evidence="1" id="KW-0732">Signal</keyword>
<protein>
    <recommendedName>
        <fullName evidence="4">Secreted protein</fullName>
    </recommendedName>
</protein>
<dbReference type="AlphaFoldDB" id="A0AAE0N5I6"/>
<evidence type="ECO:0000313" key="3">
    <source>
        <dbReference type="Proteomes" id="UP001285441"/>
    </source>
</evidence>
<evidence type="ECO:0000313" key="2">
    <source>
        <dbReference type="EMBL" id="KAK3370214.1"/>
    </source>
</evidence>
<sequence>MVMKLVHLGVASWAEVLAGTSQRSRWQWCVCMVFIALRRELLMIRQGGEISGYEPDGDPGRVLLYLYGWGRPASQTQDERTPYKGHDLPS</sequence>
<feature type="chain" id="PRO_5042198779" description="Secreted protein" evidence="1">
    <location>
        <begin position="19"/>
        <end position="90"/>
    </location>
</feature>
<evidence type="ECO:0008006" key="4">
    <source>
        <dbReference type="Google" id="ProtNLM"/>
    </source>
</evidence>
<reference evidence="2" key="1">
    <citation type="journal article" date="2023" name="Mol. Phylogenet. Evol.">
        <title>Genome-scale phylogeny and comparative genomics of the fungal order Sordariales.</title>
        <authorList>
            <person name="Hensen N."/>
            <person name="Bonometti L."/>
            <person name="Westerberg I."/>
            <person name="Brannstrom I.O."/>
            <person name="Guillou S."/>
            <person name="Cros-Aarteil S."/>
            <person name="Calhoun S."/>
            <person name="Haridas S."/>
            <person name="Kuo A."/>
            <person name="Mondo S."/>
            <person name="Pangilinan J."/>
            <person name="Riley R."/>
            <person name="LaButti K."/>
            <person name="Andreopoulos B."/>
            <person name="Lipzen A."/>
            <person name="Chen C."/>
            <person name="Yan M."/>
            <person name="Daum C."/>
            <person name="Ng V."/>
            <person name="Clum A."/>
            <person name="Steindorff A."/>
            <person name="Ohm R.A."/>
            <person name="Martin F."/>
            <person name="Silar P."/>
            <person name="Natvig D.O."/>
            <person name="Lalanne C."/>
            <person name="Gautier V."/>
            <person name="Ament-Velasquez S.L."/>
            <person name="Kruys A."/>
            <person name="Hutchinson M.I."/>
            <person name="Powell A.J."/>
            <person name="Barry K."/>
            <person name="Miller A.N."/>
            <person name="Grigoriev I.V."/>
            <person name="Debuchy R."/>
            <person name="Gladieux P."/>
            <person name="Hiltunen Thoren M."/>
            <person name="Johannesson H."/>
        </authorList>
    </citation>
    <scope>NUCLEOTIDE SEQUENCE</scope>
    <source>
        <strain evidence="2">CBS 232.78</strain>
    </source>
</reference>
<accession>A0AAE0N5I6</accession>